<dbReference type="EMBL" id="FNIA01000030">
    <property type="protein sequence ID" value="SDN37335.1"/>
    <property type="molecule type" value="Genomic_DNA"/>
</dbReference>
<dbReference type="SUPFAM" id="SSF53474">
    <property type="entry name" value="alpha/beta-Hydrolases"/>
    <property type="match status" value="1"/>
</dbReference>
<feature type="region of interest" description="Disordered" evidence="1">
    <location>
        <begin position="26"/>
        <end position="68"/>
    </location>
</feature>
<evidence type="ECO:0000256" key="1">
    <source>
        <dbReference type="SAM" id="MobiDB-lite"/>
    </source>
</evidence>
<name>A0A1H0AVE2_9EURY</name>
<dbReference type="PROSITE" id="PS51257">
    <property type="entry name" value="PROKAR_LIPOPROTEIN"/>
    <property type="match status" value="1"/>
</dbReference>
<proteinExistence type="predicted"/>
<organism evidence="2 3">
    <name type="scientific">Haloarchaeobius iranensis</name>
    <dbReference type="NCBI Taxonomy" id="996166"/>
    <lineage>
        <taxon>Archaea</taxon>
        <taxon>Methanobacteriati</taxon>
        <taxon>Methanobacteriota</taxon>
        <taxon>Stenosarchaea group</taxon>
        <taxon>Halobacteria</taxon>
        <taxon>Halobacteriales</taxon>
        <taxon>Halorubellaceae</taxon>
        <taxon>Haloarchaeobius</taxon>
    </lineage>
</organism>
<feature type="region of interest" description="Disordered" evidence="1">
    <location>
        <begin position="198"/>
        <end position="218"/>
    </location>
</feature>
<dbReference type="Proteomes" id="UP000199370">
    <property type="component" value="Unassembled WGS sequence"/>
</dbReference>
<feature type="region of interest" description="Disordered" evidence="1">
    <location>
        <begin position="115"/>
        <end position="135"/>
    </location>
</feature>
<evidence type="ECO:0008006" key="4">
    <source>
        <dbReference type="Google" id="ProtNLM"/>
    </source>
</evidence>
<evidence type="ECO:0000313" key="3">
    <source>
        <dbReference type="Proteomes" id="UP000199370"/>
    </source>
</evidence>
<keyword evidence="3" id="KW-1185">Reference proteome</keyword>
<dbReference type="PANTHER" id="PTHR43265:SF1">
    <property type="entry name" value="ESTERASE ESTD"/>
    <property type="match status" value="1"/>
</dbReference>
<protein>
    <recommendedName>
        <fullName evidence="4">AB hydrolase-1 domain-containing protein</fullName>
    </recommendedName>
</protein>
<dbReference type="RefSeq" id="WP_089736152.1">
    <property type="nucleotide sequence ID" value="NZ_FNIA01000030.1"/>
</dbReference>
<feature type="compositionally biased region" description="Low complexity" evidence="1">
    <location>
        <begin position="123"/>
        <end position="135"/>
    </location>
</feature>
<dbReference type="AlphaFoldDB" id="A0A1H0AVE2"/>
<reference evidence="2 3" key="1">
    <citation type="submission" date="2016-10" db="EMBL/GenBank/DDBJ databases">
        <authorList>
            <person name="de Groot N.N."/>
        </authorList>
    </citation>
    <scope>NUCLEOTIDE SEQUENCE [LARGE SCALE GENOMIC DNA]</scope>
    <source>
        <strain evidence="3">EB21,IBRC-M 10013,KCTC 4048</strain>
    </source>
</reference>
<feature type="compositionally biased region" description="Low complexity" evidence="1">
    <location>
        <begin position="28"/>
        <end position="68"/>
    </location>
</feature>
<dbReference type="Gene3D" id="3.40.50.1820">
    <property type="entry name" value="alpha/beta hydrolase"/>
    <property type="match status" value="1"/>
</dbReference>
<sequence>MTGAGLRRRRALQALGSALAVATAGCFGSTSTDDGTTEPTPTERPTTGAPEPTGDPTATTTSDTPTAGTVARSVVQSLLAGDYEAARSPFSSALAGQLSAQRLEERWKKQRWSIGGPERIRPTTGAGAPGTTTSEATATADGAASVVVHVQGGHGRLAATVDVRDGAVTGLSFALEQTGSYSPPTYARPDRYREEPVTVDAGTGYPLPGTVTLPTDRDGPVPGLVLVHGSGPQDRDETVGPQRPFRDLSVGLASRGVAVLRYRKRTREYSVDDVTALTPDWTVVEDAVAGVRTLSARPAVRTDGVGLLGHSLGGYLGPKIAERSDRAAALVLANAPGRALWRANRYQLRQIYAWDGSVSDEERARLDRIERVGEQVSAEGFPAARRVFGQYGAFWNAVTDYDQGSVAAGLSIPVTVRQGSRDIQVPPESSTAAWRTALDGVADASVERHAGLNHLLLPTDGPSFLGRYYTEPRNVAQPFVDDIADWLPRATSP</sequence>
<dbReference type="OrthoDB" id="203477at2157"/>
<evidence type="ECO:0000313" key="2">
    <source>
        <dbReference type="EMBL" id="SDN37335.1"/>
    </source>
</evidence>
<dbReference type="PANTHER" id="PTHR43265">
    <property type="entry name" value="ESTERASE ESTD"/>
    <property type="match status" value="1"/>
</dbReference>
<dbReference type="InterPro" id="IPR053145">
    <property type="entry name" value="AB_hydrolase_Est10"/>
</dbReference>
<dbReference type="GO" id="GO:0052689">
    <property type="term" value="F:carboxylic ester hydrolase activity"/>
    <property type="evidence" value="ECO:0007669"/>
    <property type="project" value="TreeGrafter"/>
</dbReference>
<dbReference type="STRING" id="996166.SAMN05192554_13022"/>
<gene>
    <name evidence="2" type="ORF">SAMN05192554_13022</name>
</gene>
<dbReference type="InterPro" id="IPR029058">
    <property type="entry name" value="AB_hydrolase_fold"/>
</dbReference>
<accession>A0A1H0AVE2</accession>